<evidence type="ECO:0000259" key="2">
    <source>
        <dbReference type="Pfam" id="PF22936"/>
    </source>
</evidence>
<dbReference type="EMBL" id="VTPC01002495">
    <property type="protein sequence ID" value="KAF2899952.1"/>
    <property type="molecule type" value="Genomic_DNA"/>
</dbReference>
<evidence type="ECO:0008006" key="5">
    <source>
        <dbReference type="Google" id="ProtNLM"/>
    </source>
</evidence>
<dbReference type="Pfam" id="PF13976">
    <property type="entry name" value="gag_pre-integrs"/>
    <property type="match status" value="1"/>
</dbReference>
<dbReference type="PANTHER" id="PTHR47481:SF22">
    <property type="entry name" value="RETROTRANSPOSON GAG DOMAIN-CONTAINING PROTEIN"/>
    <property type="match status" value="1"/>
</dbReference>
<dbReference type="Pfam" id="PF14223">
    <property type="entry name" value="Retrotran_gag_2"/>
    <property type="match status" value="1"/>
</dbReference>
<dbReference type="InterPro" id="IPR054722">
    <property type="entry name" value="PolX-like_BBD"/>
</dbReference>
<dbReference type="Pfam" id="PF22936">
    <property type="entry name" value="Pol_BBD"/>
    <property type="match status" value="1"/>
</dbReference>
<dbReference type="Proteomes" id="UP000801492">
    <property type="component" value="Unassembled WGS sequence"/>
</dbReference>
<feature type="non-terminal residue" evidence="3">
    <location>
        <position position="479"/>
    </location>
</feature>
<dbReference type="OrthoDB" id="6783930at2759"/>
<evidence type="ECO:0000313" key="3">
    <source>
        <dbReference type="EMBL" id="KAF2899952.1"/>
    </source>
</evidence>
<protein>
    <recommendedName>
        <fullName evidence="5">Copia protein</fullName>
    </recommendedName>
</protein>
<feature type="domain" description="Retrovirus-related Pol polyprotein from transposon TNT 1-94-like beta-barrel" evidence="2">
    <location>
        <begin position="212"/>
        <end position="295"/>
    </location>
</feature>
<organism evidence="3 4">
    <name type="scientific">Ignelater luminosus</name>
    <name type="common">Cucubano</name>
    <name type="synonym">Pyrophorus luminosus</name>
    <dbReference type="NCBI Taxonomy" id="2038154"/>
    <lineage>
        <taxon>Eukaryota</taxon>
        <taxon>Metazoa</taxon>
        <taxon>Ecdysozoa</taxon>
        <taxon>Arthropoda</taxon>
        <taxon>Hexapoda</taxon>
        <taxon>Insecta</taxon>
        <taxon>Pterygota</taxon>
        <taxon>Neoptera</taxon>
        <taxon>Endopterygota</taxon>
        <taxon>Coleoptera</taxon>
        <taxon>Polyphaga</taxon>
        <taxon>Elateriformia</taxon>
        <taxon>Elateroidea</taxon>
        <taxon>Elateridae</taxon>
        <taxon>Agrypninae</taxon>
        <taxon>Pyrophorini</taxon>
        <taxon>Ignelater</taxon>
    </lineage>
</organism>
<dbReference type="InterPro" id="IPR025724">
    <property type="entry name" value="GAG-pre-integrase_dom"/>
</dbReference>
<dbReference type="PANTHER" id="PTHR47481">
    <property type="match status" value="1"/>
</dbReference>
<proteinExistence type="predicted"/>
<evidence type="ECO:0000313" key="4">
    <source>
        <dbReference type="Proteomes" id="UP000801492"/>
    </source>
</evidence>
<keyword evidence="4" id="KW-1185">Reference proteome</keyword>
<accession>A0A8K0GFK7</accession>
<comment type="caution">
    <text evidence="3">The sequence shown here is derived from an EMBL/GenBank/DDBJ whole genome shotgun (WGS) entry which is preliminary data.</text>
</comment>
<dbReference type="AlphaFoldDB" id="A0A8K0GFK7"/>
<reference evidence="3" key="1">
    <citation type="submission" date="2019-08" db="EMBL/GenBank/DDBJ databases">
        <title>The genome of the North American firefly Photinus pyralis.</title>
        <authorList>
            <consortium name="Photinus pyralis genome working group"/>
            <person name="Fallon T.R."/>
            <person name="Sander Lower S.E."/>
            <person name="Weng J.-K."/>
        </authorList>
    </citation>
    <scope>NUCLEOTIDE SEQUENCE</scope>
    <source>
        <strain evidence="3">TRF0915ILg1</strain>
        <tissue evidence="3">Whole body</tissue>
    </source>
</reference>
<evidence type="ECO:0000259" key="1">
    <source>
        <dbReference type="Pfam" id="PF13976"/>
    </source>
</evidence>
<name>A0A8K0GFK7_IGNLU</name>
<gene>
    <name evidence="3" type="ORF">ILUMI_06234</name>
</gene>
<sequence length="479" mass="54441">EEKNCLECLDGMDITDSNDAATKAVKIKQIQDFLKKDRKCKSIITQSVADSHLEYIKDKHTANEMWNALQNTFERKGIRNQLLLRKQLLHLKLEEKGTLNSHFLISDSIVRSLKASGATLEENDIICHLLLILPKSYEMVITAIKTIGRSDLTLDVVKGKLLDKEIKQKSKTESCIGEKQDANNTISGKSKNGISSKADLGNRNCVTTLNSYLDSGATDHMINSECYFAKTCDLQQEIKISVAKCGEAITACKAGFVRGYLVVNGKMVKCTIKNVLFVPNLQHNIISITRLETSGLKTVFKNSRAVIYKQSKFVGVAKRQRGLYELEIYLNMKTANANLSLHEKEDLWHKRYGHIGNESLQKIINLNMVNGIEMLNIKNTEKYESFEEERKVEVQTDEELGKKESARTTREQRKPTWFNDYDMSCVAVNQEPGKFEKIVSHPQRTQWKQAIKNEMQAVVKNRTWDLVPLPECKKATDCK</sequence>
<feature type="domain" description="GAG-pre-integrase" evidence="1">
    <location>
        <begin position="322"/>
        <end position="374"/>
    </location>
</feature>